<gene>
    <name evidence="1" type="ORF">nbrc107696_22610</name>
</gene>
<evidence type="ECO:0008006" key="3">
    <source>
        <dbReference type="Google" id="ProtNLM"/>
    </source>
</evidence>
<dbReference type="OrthoDB" id="5243722at2"/>
<proteinExistence type="predicted"/>
<dbReference type="SUPFAM" id="SSF52980">
    <property type="entry name" value="Restriction endonuclease-like"/>
    <property type="match status" value="1"/>
</dbReference>
<sequence>MGATPSTAVRTAQFLADHDGVITTAQARELGLTDDQIRYKTSEGLWIPHARSVFLSAEHHMTPIGSLRVATAAHHGVVDRTSAAWLHGLTRDVSSPVTLSVPRSGHGSAYCAVETTVRRRSFPAEDLTRVRGVPTTGLALTVLAASSAMKDGIAMMDRALQKKVVTLGELRAALNRNSGAYGMAQAREILTSAEDLSESELERKFVRFLQRRRISGWKQQEWVGDRRMDFVWPAEQVAVSLHGWAFHRSHDRWERDQETTNMLIGLRWLPLIFTWKRLTYSPDDVFRELTTAIDQRQIAA</sequence>
<protein>
    <recommendedName>
        <fullName evidence="3">DUF559 domain-containing protein</fullName>
    </recommendedName>
</protein>
<name>A0A7I9V933_9ACTN</name>
<evidence type="ECO:0000313" key="2">
    <source>
        <dbReference type="Proteomes" id="UP000444960"/>
    </source>
</evidence>
<organism evidence="1 2">
    <name type="scientific">Gordonia spumicola</name>
    <dbReference type="NCBI Taxonomy" id="589161"/>
    <lineage>
        <taxon>Bacteria</taxon>
        <taxon>Bacillati</taxon>
        <taxon>Actinomycetota</taxon>
        <taxon>Actinomycetes</taxon>
        <taxon>Mycobacteriales</taxon>
        <taxon>Gordoniaceae</taxon>
        <taxon>Gordonia</taxon>
    </lineage>
</organism>
<dbReference type="Gene3D" id="3.40.960.10">
    <property type="entry name" value="VSR Endonuclease"/>
    <property type="match status" value="1"/>
</dbReference>
<dbReference type="Proteomes" id="UP000444960">
    <property type="component" value="Unassembled WGS sequence"/>
</dbReference>
<dbReference type="AlphaFoldDB" id="A0A7I9V933"/>
<dbReference type="EMBL" id="BJOV01000005">
    <property type="protein sequence ID" value="GEE01815.1"/>
    <property type="molecule type" value="Genomic_DNA"/>
</dbReference>
<reference evidence="2" key="1">
    <citation type="submission" date="2019-06" db="EMBL/GenBank/DDBJ databases">
        <title>Gordonia isolated from sludge of a wastewater treatment plant.</title>
        <authorList>
            <person name="Tamura T."/>
            <person name="Aoyama K."/>
            <person name="Kang Y."/>
            <person name="Saito S."/>
            <person name="Akiyama N."/>
            <person name="Yazawa K."/>
            <person name="Gonoi T."/>
            <person name="Mikami Y."/>
        </authorList>
    </citation>
    <scope>NUCLEOTIDE SEQUENCE [LARGE SCALE GENOMIC DNA]</scope>
    <source>
        <strain evidence="2">NBRC 107696</strain>
    </source>
</reference>
<accession>A0A7I9V933</accession>
<evidence type="ECO:0000313" key="1">
    <source>
        <dbReference type="EMBL" id="GEE01815.1"/>
    </source>
</evidence>
<dbReference type="InterPro" id="IPR011335">
    <property type="entry name" value="Restrct_endonuc-II-like"/>
</dbReference>
<comment type="caution">
    <text evidence="1">The sequence shown here is derived from an EMBL/GenBank/DDBJ whole genome shotgun (WGS) entry which is preliminary data.</text>
</comment>
<keyword evidence="2" id="KW-1185">Reference proteome</keyword>